<dbReference type="Pfam" id="PF12802">
    <property type="entry name" value="MarR_2"/>
    <property type="match status" value="1"/>
</dbReference>
<sequence length="157" mass="17872">MTKEHAMSSETDTSPNIEMPTALEHRWHQLRLVESRVSEQLEHALQREHELTLSEFCALAALAYSDDGGHLRQQILAEAIPLNQSSVSRLVGRLENDGLTERYLCPTDRRGVYTQITDRGRNKLLQARPTYLRVLEYALGEIGRDDYLGRVLTGLVE</sequence>
<dbReference type="InterPro" id="IPR000835">
    <property type="entry name" value="HTH_MarR-typ"/>
</dbReference>
<organism evidence="2 3">
    <name type="scientific">Actinopolyspora alba</name>
    <dbReference type="NCBI Taxonomy" id="673379"/>
    <lineage>
        <taxon>Bacteria</taxon>
        <taxon>Bacillati</taxon>
        <taxon>Actinomycetota</taxon>
        <taxon>Actinomycetes</taxon>
        <taxon>Actinopolysporales</taxon>
        <taxon>Actinopolysporaceae</taxon>
        <taxon>Actinopolyspora</taxon>
        <taxon>Actinopolyspora alba group</taxon>
    </lineage>
</organism>
<keyword evidence="2" id="KW-0238">DNA-binding</keyword>
<dbReference type="SUPFAM" id="SSF46785">
    <property type="entry name" value="Winged helix' DNA-binding domain"/>
    <property type="match status" value="1"/>
</dbReference>
<dbReference type="InterPro" id="IPR039422">
    <property type="entry name" value="MarR/SlyA-like"/>
</dbReference>
<dbReference type="AlphaFoldDB" id="A0A1I1VLY2"/>
<reference evidence="3" key="1">
    <citation type="submission" date="2016-10" db="EMBL/GenBank/DDBJ databases">
        <authorList>
            <person name="Varghese N."/>
            <person name="Submissions S."/>
        </authorList>
    </citation>
    <scope>NUCLEOTIDE SEQUENCE [LARGE SCALE GENOMIC DNA]</scope>
    <source>
        <strain evidence="3">DSM 45004</strain>
    </source>
</reference>
<dbReference type="Gene3D" id="1.10.10.10">
    <property type="entry name" value="Winged helix-like DNA-binding domain superfamily/Winged helix DNA-binding domain"/>
    <property type="match status" value="1"/>
</dbReference>
<accession>A0A1I1VLY2</accession>
<proteinExistence type="predicted"/>
<gene>
    <name evidence="2" type="ORF">SAMN04487819_1044</name>
</gene>
<dbReference type="PRINTS" id="PR00598">
    <property type="entry name" value="HTHMARR"/>
</dbReference>
<name>A0A1I1VLY2_9ACTN</name>
<dbReference type="PANTHER" id="PTHR33164:SF99">
    <property type="entry name" value="MARR FAMILY REGULATORY PROTEIN"/>
    <property type="match status" value="1"/>
</dbReference>
<dbReference type="GO" id="GO:0006950">
    <property type="term" value="P:response to stress"/>
    <property type="evidence" value="ECO:0007669"/>
    <property type="project" value="TreeGrafter"/>
</dbReference>
<feature type="domain" description="HTH marR-type" evidence="1">
    <location>
        <begin position="16"/>
        <end position="157"/>
    </location>
</feature>
<dbReference type="SMART" id="SM00347">
    <property type="entry name" value="HTH_MARR"/>
    <property type="match status" value="1"/>
</dbReference>
<dbReference type="PANTHER" id="PTHR33164">
    <property type="entry name" value="TRANSCRIPTIONAL REGULATOR, MARR FAMILY"/>
    <property type="match status" value="1"/>
</dbReference>
<dbReference type="PROSITE" id="PS50995">
    <property type="entry name" value="HTH_MARR_2"/>
    <property type="match status" value="1"/>
</dbReference>
<dbReference type="GO" id="GO:0003677">
    <property type="term" value="F:DNA binding"/>
    <property type="evidence" value="ECO:0007669"/>
    <property type="project" value="UniProtKB-KW"/>
</dbReference>
<evidence type="ECO:0000259" key="1">
    <source>
        <dbReference type="PROSITE" id="PS50995"/>
    </source>
</evidence>
<dbReference type="InterPro" id="IPR036388">
    <property type="entry name" value="WH-like_DNA-bd_sf"/>
</dbReference>
<keyword evidence="3" id="KW-1185">Reference proteome</keyword>
<evidence type="ECO:0000313" key="3">
    <source>
        <dbReference type="Proteomes" id="UP000198716"/>
    </source>
</evidence>
<protein>
    <submittedName>
        <fullName evidence="2">DNA-binding transcriptional regulator, MarR family</fullName>
    </submittedName>
</protein>
<dbReference type="Proteomes" id="UP000198716">
    <property type="component" value="Unassembled WGS sequence"/>
</dbReference>
<dbReference type="EMBL" id="FOMZ01000004">
    <property type="protein sequence ID" value="SFD84072.1"/>
    <property type="molecule type" value="Genomic_DNA"/>
</dbReference>
<evidence type="ECO:0000313" key="2">
    <source>
        <dbReference type="EMBL" id="SFD84072.1"/>
    </source>
</evidence>
<dbReference type="GO" id="GO:0003700">
    <property type="term" value="F:DNA-binding transcription factor activity"/>
    <property type="evidence" value="ECO:0007669"/>
    <property type="project" value="InterPro"/>
</dbReference>
<dbReference type="InterPro" id="IPR036390">
    <property type="entry name" value="WH_DNA-bd_sf"/>
</dbReference>